<dbReference type="EMBL" id="CP017316">
    <property type="protein sequence ID" value="AOT57368.1"/>
    <property type="molecule type" value="Genomic_DNA"/>
</dbReference>
<organism evidence="3 4">
    <name type="scientific">Streptomyces rubrolavendulae</name>
    <dbReference type="NCBI Taxonomy" id="285473"/>
    <lineage>
        <taxon>Bacteria</taxon>
        <taxon>Bacillati</taxon>
        <taxon>Actinomycetota</taxon>
        <taxon>Actinomycetes</taxon>
        <taxon>Kitasatosporales</taxon>
        <taxon>Streptomycetaceae</taxon>
        <taxon>Streptomyces</taxon>
    </lineage>
</organism>
<protein>
    <recommendedName>
        <fullName evidence="5">Integral membrane protein</fullName>
    </recommendedName>
</protein>
<feature type="transmembrane region" description="Helical" evidence="2">
    <location>
        <begin position="211"/>
        <end position="229"/>
    </location>
</feature>
<evidence type="ECO:0000256" key="1">
    <source>
        <dbReference type="SAM" id="MobiDB-lite"/>
    </source>
</evidence>
<evidence type="ECO:0008006" key="5">
    <source>
        <dbReference type="Google" id="ProtNLM"/>
    </source>
</evidence>
<name>A0A1D8FW05_9ACTN</name>
<gene>
    <name evidence="3" type="ORF">A4G23_00154</name>
</gene>
<feature type="transmembrane region" description="Helical" evidence="2">
    <location>
        <begin position="154"/>
        <end position="175"/>
    </location>
</feature>
<dbReference type="Proteomes" id="UP000095349">
    <property type="component" value="Chromosome"/>
</dbReference>
<sequence>MFILCPVRVPSASREPLPAPSVASVSSQSAAPRGTAPHGTAPHGLDDAVRVGLGALLAVLAALAAMAATAALGLWAAGAADLPGGAFWRVVPAVVVMAAGGDVGLAGGAGALARTDAELTAMPLSVSLAGALVLAAGFLRPLRHRAVASAGELLARAAATAALWLAGLAVAASLARHTFTDLLPADSPADLLGDLLDASPSIGFRADVGSTLLYGLLWVAGVLLLALLVSRRAPLPARLLRYQEPVRPAASAMLSLLLAYVVLGLAVGLVVAATRGHPADTFAVLLLGLPNLAWMALGLGIGASWEGRVEGPFGLPMPQVLDQVLRGPEDTTLDVRSLAAQDGRAWWLIPVAALLLLAAAFTMAARSPARTRLWQHALHLAVAFAATLLVVIPLTRLDARLGLSLLGIFEVEALGGRVSLHPHLWSAVGLALLWGAAAGALGGLLARRVRRPGVAAPPPPPGRSG</sequence>
<feature type="transmembrane region" description="Helical" evidence="2">
    <location>
        <begin position="124"/>
        <end position="142"/>
    </location>
</feature>
<feature type="transmembrane region" description="Helical" evidence="2">
    <location>
        <begin position="53"/>
        <end position="78"/>
    </location>
</feature>
<accession>A0A1D8FW05</accession>
<feature type="transmembrane region" description="Helical" evidence="2">
    <location>
        <begin position="424"/>
        <end position="446"/>
    </location>
</feature>
<dbReference type="KEGG" id="srn:A4G23_00154"/>
<proteinExistence type="predicted"/>
<keyword evidence="2" id="KW-0472">Membrane</keyword>
<feature type="compositionally biased region" description="Low complexity" evidence="1">
    <location>
        <begin position="20"/>
        <end position="32"/>
    </location>
</feature>
<evidence type="ECO:0000256" key="2">
    <source>
        <dbReference type="SAM" id="Phobius"/>
    </source>
</evidence>
<keyword evidence="2" id="KW-1133">Transmembrane helix</keyword>
<evidence type="ECO:0000313" key="3">
    <source>
        <dbReference type="EMBL" id="AOT57368.1"/>
    </source>
</evidence>
<feature type="transmembrane region" description="Helical" evidence="2">
    <location>
        <begin position="90"/>
        <end position="112"/>
    </location>
</feature>
<reference evidence="3 4" key="1">
    <citation type="submission" date="2016-09" db="EMBL/GenBank/DDBJ databases">
        <title>Streptomyces rubrolavendulae MJM4426 Genome sequencing and assembly.</title>
        <authorList>
            <person name="Kim J.-G."/>
        </authorList>
    </citation>
    <scope>NUCLEOTIDE SEQUENCE [LARGE SCALE GENOMIC DNA]</scope>
    <source>
        <strain evidence="3 4">MJM4426</strain>
    </source>
</reference>
<evidence type="ECO:0000313" key="4">
    <source>
        <dbReference type="Proteomes" id="UP000095349"/>
    </source>
</evidence>
<feature type="transmembrane region" description="Helical" evidence="2">
    <location>
        <begin position="284"/>
        <end position="305"/>
    </location>
</feature>
<dbReference type="AlphaFoldDB" id="A0A1D8FW05"/>
<dbReference type="NCBIfam" id="NF038391">
    <property type="entry name" value="streptophobe"/>
    <property type="match status" value="1"/>
</dbReference>
<feature type="transmembrane region" description="Helical" evidence="2">
    <location>
        <begin position="377"/>
        <end position="395"/>
    </location>
</feature>
<feature type="transmembrane region" description="Helical" evidence="2">
    <location>
        <begin position="249"/>
        <end position="272"/>
    </location>
</feature>
<dbReference type="InterPro" id="IPR047724">
    <property type="entry name" value="Streptophobe"/>
</dbReference>
<dbReference type="PATRIC" id="fig|285473.5.peg.170"/>
<feature type="transmembrane region" description="Helical" evidence="2">
    <location>
        <begin position="345"/>
        <end position="365"/>
    </location>
</feature>
<keyword evidence="4" id="KW-1185">Reference proteome</keyword>
<keyword evidence="2" id="KW-0812">Transmembrane</keyword>
<feature type="region of interest" description="Disordered" evidence="1">
    <location>
        <begin position="13"/>
        <end position="42"/>
    </location>
</feature>